<gene>
    <name evidence="1" type="ORF">CGZ94_20270</name>
</gene>
<dbReference type="Proteomes" id="UP000215896">
    <property type="component" value="Unassembled WGS sequence"/>
</dbReference>
<name>A0A255G016_9ACTN</name>
<keyword evidence="2" id="KW-1185">Reference proteome</keyword>
<sequence length="182" mass="21132">MNKYGARALEHWRTHAPERLAQIENPERFFTDLGLEAQGQITDLAHQIETNRPLMLAMTGSSRETYLQEVARRTTALRIAEEVVMNQLAWIHDPALPLTEAREEWNQTTANDENLIMWAERMQDAPDLMPSTVDLEQKAKDWAVPVWFLEGLVEAEIPRRYLEEHQSLLAEAATIRFLREVR</sequence>
<dbReference type="AlphaFoldDB" id="A0A255G016"/>
<organism evidence="1 2">
    <name type="scientific">Enemella evansiae</name>
    <dbReference type="NCBI Taxonomy" id="2016499"/>
    <lineage>
        <taxon>Bacteria</taxon>
        <taxon>Bacillati</taxon>
        <taxon>Actinomycetota</taxon>
        <taxon>Actinomycetes</taxon>
        <taxon>Propionibacteriales</taxon>
        <taxon>Propionibacteriaceae</taxon>
        <taxon>Enemella</taxon>
    </lineage>
</organism>
<dbReference type="EMBL" id="NMVO01000018">
    <property type="protein sequence ID" value="OYO08832.1"/>
    <property type="molecule type" value="Genomic_DNA"/>
</dbReference>
<evidence type="ECO:0000313" key="1">
    <source>
        <dbReference type="EMBL" id="OYO08832.1"/>
    </source>
</evidence>
<comment type="caution">
    <text evidence="1">The sequence shown here is derived from an EMBL/GenBank/DDBJ whole genome shotgun (WGS) entry which is preliminary data.</text>
</comment>
<dbReference type="OrthoDB" id="4244301at2"/>
<reference evidence="1 2" key="1">
    <citation type="submission" date="2017-07" db="EMBL/GenBank/DDBJ databases">
        <title>Draft whole genome sequences of clinical Proprionibacteriaceae strains.</title>
        <authorList>
            <person name="Bernier A.-M."/>
            <person name="Bernard K."/>
            <person name="Domingo M.-C."/>
        </authorList>
    </citation>
    <scope>NUCLEOTIDE SEQUENCE [LARGE SCALE GENOMIC DNA]</scope>
    <source>
        <strain evidence="1 2">NML 030167</strain>
    </source>
</reference>
<accession>A0A255G016</accession>
<proteinExistence type="predicted"/>
<dbReference type="RefSeq" id="WP_094407078.1">
    <property type="nucleotide sequence ID" value="NZ_NMVO01000018.1"/>
</dbReference>
<protein>
    <submittedName>
        <fullName evidence="1">Uncharacterized protein</fullName>
    </submittedName>
</protein>
<evidence type="ECO:0000313" key="2">
    <source>
        <dbReference type="Proteomes" id="UP000215896"/>
    </source>
</evidence>